<dbReference type="InterPro" id="IPR001683">
    <property type="entry name" value="PX_dom"/>
</dbReference>
<gene>
    <name evidence="15" type="ORF">AYI70_g5276</name>
    <name evidence="14" type="ORF">AYI70_g9057</name>
</gene>
<evidence type="ECO:0000256" key="5">
    <source>
        <dbReference type="ARBA" id="ARBA00020436"/>
    </source>
</evidence>
<evidence type="ECO:0000256" key="2">
    <source>
        <dbReference type="ARBA" id="ARBA00004255"/>
    </source>
</evidence>
<evidence type="ECO:0000313" key="14">
    <source>
        <dbReference type="EMBL" id="OMJ12536.1"/>
    </source>
</evidence>
<dbReference type="GO" id="GO:0000139">
    <property type="term" value="C:Golgi membrane"/>
    <property type="evidence" value="ECO:0007669"/>
    <property type="project" value="UniProtKB-SubCell"/>
</dbReference>
<keyword evidence="8" id="KW-0653">Protein transport</keyword>
<dbReference type="SUPFAM" id="SSF64268">
    <property type="entry name" value="PX domain"/>
    <property type="match status" value="1"/>
</dbReference>
<evidence type="ECO:0000256" key="10">
    <source>
        <dbReference type="ARBA" id="ARBA00023121"/>
    </source>
</evidence>
<dbReference type="GO" id="GO:0015031">
    <property type="term" value="P:protein transport"/>
    <property type="evidence" value="ECO:0007669"/>
    <property type="project" value="UniProtKB-KW"/>
</dbReference>
<accession>A0A1R1XD54</accession>
<proteinExistence type="inferred from homology"/>
<comment type="similarity">
    <text evidence="4">Belongs to the sorting nexin family.</text>
</comment>
<dbReference type="EMBL" id="LSSN01001707">
    <property type="protein sequence ID" value="OMJ18591.1"/>
    <property type="molecule type" value="Genomic_DNA"/>
</dbReference>
<evidence type="ECO:0000256" key="6">
    <source>
        <dbReference type="ARBA" id="ARBA00022448"/>
    </source>
</evidence>
<organism evidence="14 16">
    <name type="scientific">Smittium culicis</name>
    <dbReference type="NCBI Taxonomy" id="133412"/>
    <lineage>
        <taxon>Eukaryota</taxon>
        <taxon>Fungi</taxon>
        <taxon>Fungi incertae sedis</taxon>
        <taxon>Zoopagomycota</taxon>
        <taxon>Kickxellomycotina</taxon>
        <taxon>Harpellomycetes</taxon>
        <taxon>Harpellales</taxon>
        <taxon>Legeriomycetaceae</taxon>
        <taxon>Smittium</taxon>
    </lineage>
</organism>
<feature type="domain" description="PX" evidence="13">
    <location>
        <begin position="1"/>
        <end position="126"/>
    </location>
</feature>
<evidence type="ECO:0000256" key="3">
    <source>
        <dbReference type="ARBA" id="ARBA00004496"/>
    </source>
</evidence>
<keyword evidence="11" id="KW-0472">Membrane</keyword>
<protein>
    <recommendedName>
        <fullName evidence="5">Sorting nexin-3</fullName>
    </recommendedName>
</protein>
<dbReference type="OrthoDB" id="5227681at2759"/>
<keyword evidence="7" id="KW-0963">Cytoplasm</keyword>
<dbReference type="GO" id="GO:0032456">
    <property type="term" value="P:endocytic recycling"/>
    <property type="evidence" value="ECO:0007669"/>
    <property type="project" value="TreeGrafter"/>
</dbReference>
<dbReference type="InterPro" id="IPR036871">
    <property type="entry name" value="PX_dom_sf"/>
</dbReference>
<dbReference type="GO" id="GO:0034499">
    <property type="term" value="P:late endosome to Golgi transport"/>
    <property type="evidence" value="ECO:0007669"/>
    <property type="project" value="TreeGrafter"/>
</dbReference>
<evidence type="ECO:0000256" key="12">
    <source>
        <dbReference type="ARBA" id="ARBA00025533"/>
    </source>
</evidence>
<evidence type="ECO:0000256" key="11">
    <source>
        <dbReference type="ARBA" id="ARBA00023136"/>
    </source>
</evidence>
<dbReference type="SMART" id="SM00312">
    <property type="entry name" value="PX"/>
    <property type="match status" value="1"/>
</dbReference>
<evidence type="ECO:0000313" key="16">
    <source>
        <dbReference type="Proteomes" id="UP000187283"/>
    </source>
</evidence>
<evidence type="ECO:0000256" key="4">
    <source>
        <dbReference type="ARBA" id="ARBA00010883"/>
    </source>
</evidence>
<comment type="function">
    <text evidence="12">Required for retention of late Golgi membrane proteins. Component of the retrieval machinery that functions by direct interaction with the cytosolic tails of certain TGN membrane proteins during the sorting/budding process at the prevacuolar compartment. Binds phosphatidylinositol 3-phosphate (PtdIns(P3)).</text>
</comment>
<comment type="subcellular location">
    <subcellularLocation>
        <location evidence="3">Cytoplasm</location>
    </subcellularLocation>
    <subcellularLocation>
        <location evidence="2">Golgi apparatus membrane</location>
        <topology evidence="2">Peripheral membrane protein</topology>
        <orientation evidence="2">Cytoplasmic side</orientation>
    </subcellularLocation>
    <subcellularLocation>
        <location evidence="1">Prevacuolar compartment membrane</location>
        <topology evidence="1">Peripheral membrane protein</topology>
        <orientation evidence="1">Cytoplasmic side</orientation>
    </subcellularLocation>
</comment>
<evidence type="ECO:0000256" key="8">
    <source>
        <dbReference type="ARBA" id="ARBA00022927"/>
    </source>
</evidence>
<dbReference type="GO" id="GO:0031901">
    <property type="term" value="C:early endosome membrane"/>
    <property type="evidence" value="ECO:0007669"/>
    <property type="project" value="TreeGrafter"/>
</dbReference>
<keyword evidence="16" id="KW-1185">Reference proteome</keyword>
<name>A0A1R1XD54_9FUNG</name>
<dbReference type="Pfam" id="PF00787">
    <property type="entry name" value="PX"/>
    <property type="match status" value="1"/>
</dbReference>
<evidence type="ECO:0000256" key="1">
    <source>
        <dbReference type="ARBA" id="ARBA00004179"/>
    </source>
</evidence>
<dbReference type="PANTHER" id="PTHR45963:SF2">
    <property type="entry name" value="RE52028P"/>
    <property type="match status" value="1"/>
</dbReference>
<evidence type="ECO:0000259" key="13">
    <source>
        <dbReference type="PROSITE" id="PS50195"/>
    </source>
</evidence>
<dbReference type="PANTHER" id="PTHR45963">
    <property type="entry name" value="RE52028P"/>
    <property type="match status" value="1"/>
</dbReference>
<dbReference type="EMBL" id="LSSN01003922">
    <property type="protein sequence ID" value="OMJ12536.1"/>
    <property type="molecule type" value="Genomic_DNA"/>
</dbReference>
<keyword evidence="10" id="KW-0446">Lipid-binding</keyword>
<dbReference type="GO" id="GO:0030904">
    <property type="term" value="C:retromer complex"/>
    <property type="evidence" value="ECO:0007669"/>
    <property type="project" value="TreeGrafter"/>
</dbReference>
<dbReference type="GO" id="GO:0032266">
    <property type="term" value="F:phosphatidylinositol-3-phosphate binding"/>
    <property type="evidence" value="ECO:0007669"/>
    <property type="project" value="TreeGrafter"/>
</dbReference>
<sequence length="131" mass="15197">MSSRNLPFGNNTRYSTREVPIEDMYNEPESSLEIETNIPSFKYKSSSVRRRYSDFEWFRDTLKSEVPSVNIPNLPGKVFTNRFSDQVIEARRAGLETFLQMYVAGHPLLQTGSKVLVAFIQDPNFSKNLYF</sequence>
<evidence type="ECO:0000313" key="15">
    <source>
        <dbReference type="EMBL" id="OMJ18591.1"/>
    </source>
</evidence>
<evidence type="ECO:0000256" key="7">
    <source>
        <dbReference type="ARBA" id="ARBA00022490"/>
    </source>
</evidence>
<comment type="caution">
    <text evidence="14">The sequence shown here is derived from an EMBL/GenBank/DDBJ whole genome shotgun (WGS) entry which is preliminary data.</text>
</comment>
<evidence type="ECO:0000256" key="9">
    <source>
        <dbReference type="ARBA" id="ARBA00023034"/>
    </source>
</evidence>
<dbReference type="InterPro" id="IPR051074">
    <property type="entry name" value="Sorting_Nexin"/>
</dbReference>
<dbReference type="AlphaFoldDB" id="A0A1R1XD54"/>
<dbReference type="Gene3D" id="3.30.1520.10">
    <property type="entry name" value="Phox-like domain"/>
    <property type="match status" value="1"/>
</dbReference>
<dbReference type="STRING" id="133412.A0A1R1XD54"/>
<dbReference type="Proteomes" id="UP000187283">
    <property type="component" value="Unassembled WGS sequence"/>
</dbReference>
<reference evidence="14 16" key="1">
    <citation type="submission" date="2017-01" db="EMBL/GenBank/DDBJ databases">
        <authorList>
            <person name="Mah S.A."/>
            <person name="Swanson W.J."/>
            <person name="Moy G.W."/>
            <person name="Vacquier V.D."/>
        </authorList>
    </citation>
    <scope>NUCLEOTIDE SEQUENCE [LARGE SCALE GENOMIC DNA]</scope>
    <source>
        <strain evidence="14 16">GSMNP</strain>
    </source>
</reference>
<keyword evidence="9" id="KW-0333">Golgi apparatus</keyword>
<keyword evidence="6" id="KW-0813">Transport</keyword>
<dbReference type="PROSITE" id="PS50195">
    <property type="entry name" value="PX"/>
    <property type="match status" value="1"/>
</dbReference>